<dbReference type="PANTHER" id="PTHR14614">
    <property type="entry name" value="HEPATOCELLULAR CARCINOMA-ASSOCIATED ANTIGEN"/>
    <property type="match status" value="1"/>
</dbReference>
<dbReference type="InterPro" id="IPR019410">
    <property type="entry name" value="Methyltransf_16"/>
</dbReference>
<name>A0A8X8C6F7_POPTO</name>
<dbReference type="OrthoDB" id="413520at2759"/>
<protein>
    <recommendedName>
        <fullName evidence="3">S-adenosyl-L-methionine-dependent methyltransferases superfamily protein</fullName>
    </recommendedName>
</protein>
<dbReference type="Proteomes" id="UP000886885">
    <property type="component" value="Chromosome 17D"/>
</dbReference>
<reference evidence="1" key="1">
    <citation type="journal article" date="2020" name="bioRxiv">
        <title>Hybrid origin of Populus tomentosa Carr. identified through genome sequencing and phylogenomic analysis.</title>
        <authorList>
            <person name="An X."/>
            <person name="Gao K."/>
            <person name="Chen Z."/>
            <person name="Li J."/>
            <person name="Yang X."/>
            <person name="Yang X."/>
            <person name="Zhou J."/>
            <person name="Guo T."/>
            <person name="Zhao T."/>
            <person name="Huang S."/>
            <person name="Miao D."/>
            <person name="Khan W.U."/>
            <person name="Rao P."/>
            <person name="Ye M."/>
            <person name="Lei B."/>
            <person name="Liao W."/>
            <person name="Wang J."/>
            <person name="Ji L."/>
            <person name="Li Y."/>
            <person name="Guo B."/>
            <person name="Mustafa N.S."/>
            <person name="Li S."/>
            <person name="Yun Q."/>
            <person name="Keller S.R."/>
            <person name="Mao J."/>
            <person name="Zhang R."/>
            <person name="Strauss S.H."/>
        </authorList>
    </citation>
    <scope>NUCLEOTIDE SEQUENCE</scope>
    <source>
        <strain evidence="1">GM15</strain>
        <tissue evidence="1">Leaf</tissue>
    </source>
</reference>
<dbReference type="EMBL" id="JAAWWB010000034">
    <property type="protein sequence ID" value="KAG6741294.1"/>
    <property type="molecule type" value="Genomic_DNA"/>
</dbReference>
<organism evidence="1 2">
    <name type="scientific">Populus tomentosa</name>
    <name type="common">Chinese white poplar</name>
    <dbReference type="NCBI Taxonomy" id="118781"/>
    <lineage>
        <taxon>Eukaryota</taxon>
        <taxon>Viridiplantae</taxon>
        <taxon>Streptophyta</taxon>
        <taxon>Embryophyta</taxon>
        <taxon>Tracheophyta</taxon>
        <taxon>Spermatophyta</taxon>
        <taxon>Magnoliopsida</taxon>
        <taxon>eudicotyledons</taxon>
        <taxon>Gunneridae</taxon>
        <taxon>Pentapetalae</taxon>
        <taxon>rosids</taxon>
        <taxon>fabids</taxon>
        <taxon>Malpighiales</taxon>
        <taxon>Salicaceae</taxon>
        <taxon>Saliceae</taxon>
        <taxon>Populus</taxon>
    </lineage>
</organism>
<comment type="caution">
    <text evidence="1">The sequence shown here is derived from an EMBL/GenBank/DDBJ whole genome shotgun (WGS) entry which is preliminary data.</text>
</comment>
<dbReference type="Pfam" id="PF10294">
    <property type="entry name" value="Methyltransf_16"/>
    <property type="match status" value="1"/>
</dbReference>
<keyword evidence="2" id="KW-1185">Reference proteome</keyword>
<evidence type="ECO:0000313" key="1">
    <source>
        <dbReference type="EMBL" id="KAG6741294.1"/>
    </source>
</evidence>
<evidence type="ECO:0000313" key="2">
    <source>
        <dbReference type="Proteomes" id="UP000886885"/>
    </source>
</evidence>
<proteinExistence type="predicted"/>
<gene>
    <name evidence="1" type="ORF">POTOM_054527</name>
</gene>
<sequence>MGILLGSPGIDLKIKDKTLSLQQDNSSFHVGTSVWSGSLVLSKFLDRWTPLSTNPTTTPNRYSTLLDFHNRRAIELGTGCGVTGMALYLLGLTDIVLTDIHPVMPALKHNLKRNKLVLGKMLKTAILYWSNEDQINGVNPPFDYVIAADVVYIEESVGALVKAMEMLVKDDGVVLLGYQLRSPEADKLFWEICGEAFVIEKVPKEDLHPEYCYEETDVFIFRKKKKNL</sequence>
<accession>A0A8X8C6F7</accession>
<dbReference type="CDD" id="cd02440">
    <property type="entry name" value="AdoMet_MTases"/>
    <property type="match status" value="1"/>
</dbReference>
<dbReference type="AlphaFoldDB" id="A0A8X8C6F7"/>
<evidence type="ECO:0008006" key="3">
    <source>
        <dbReference type="Google" id="ProtNLM"/>
    </source>
</evidence>
<dbReference type="PANTHER" id="PTHR14614:SF7">
    <property type="entry name" value="OS05G0564100 PROTEIN"/>
    <property type="match status" value="1"/>
</dbReference>